<dbReference type="GO" id="GO:0006108">
    <property type="term" value="P:malate metabolic process"/>
    <property type="evidence" value="ECO:0007669"/>
    <property type="project" value="TreeGrafter"/>
</dbReference>
<dbReference type="InterPro" id="IPR024083">
    <property type="entry name" value="Fumarase/histidase_N"/>
</dbReference>
<evidence type="ECO:0000313" key="1">
    <source>
        <dbReference type="EMBL" id="EPN56801.1"/>
    </source>
</evidence>
<keyword evidence="1" id="KW-0456">Lyase</keyword>
<dbReference type="PANTHER" id="PTHR11444">
    <property type="entry name" value="ASPARTATEAMMONIA/ARGININOSUCCINATE/ADENYLOSUCCINATE LYASE"/>
    <property type="match status" value="1"/>
</dbReference>
<protein>
    <submittedName>
        <fullName evidence="1">Fumarate hydratase</fullName>
        <ecNumber evidence="1">4.2.1.2</ecNumber>
    </submittedName>
</protein>
<dbReference type="GO" id="GO:0006106">
    <property type="term" value="P:fumarate metabolic process"/>
    <property type="evidence" value="ECO:0007669"/>
    <property type="project" value="InterPro"/>
</dbReference>
<evidence type="ECO:0000313" key="2">
    <source>
        <dbReference type="Proteomes" id="UP000015729"/>
    </source>
</evidence>
<dbReference type="GO" id="GO:0004333">
    <property type="term" value="F:fumarate hydratase activity"/>
    <property type="evidence" value="ECO:0007669"/>
    <property type="project" value="UniProtKB-EC"/>
</dbReference>
<name>S6ULA9_PSESF</name>
<dbReference type="Proteomes" id="UP000015729">
    <property type="component" value="Unassembled WGS sequence"/>
</dbReference>
<dbReference type="PANTHER" id="PTHR11444:SF1">
    <property type="entry name" value="FUMARATE HYDRATASE, MITOCHONDRIAL"/>
    <property type="match status" value="1"/>
</dbReference>
<gene>
    <name evidence="1" type="ORF">A244_12988</name>
</gene>
<sequence>MSRTETDSIGPIEVPEDAYWGAQTQRSLINFAIGDQRMPLAVLHALTLIKKAAARVND</sequence>
<dbReference type="SUPFAM" id="SSF48557">
    <property type="entry name" value="L-aspartase-like"/>
    <property type="match status" value="1"/>
</dbReference>
<proteinExistence type="predicted"/>
<dbReference type="Gene3D" id="1.10.275.10">
    <property type="entry name" value="Fumarase/aspartase (N-terminal domain)"/>
    <property type="match status" value="1"/>
</dbReference>
<dbReference type="EC" id="4.2.1.2" evidence="1"/>
<accession>S6ULA9</accession>
<dbReference type="EMBL" id="AOKG01000868">
    <property type="protein sequence ID" value="EPN56801.1"/>
    <property type="molecule type" value="Genomic_DNA"/>
</dbReference>
<dbReference type="AlphaFoldDB" id="S6ULA9"/>
<dbReference type="GO" id="GO:0006099">
    <property type="term" value="P:tricarboxylic acid cycle"/>
    <property type="evidence" value="ECO:0007669"/>
    <property type="project" value="TreeGrafter"/>
</dbReference>
<dbReference type="InterPro" id="IPR008948">
    <property type="entry name" value="L-Aspartase-like"/>
</dbReference>
<dbReference type="InterPro" id="IPR005677">
    <property type="entry name" value="Fum_hydII"/>
</dbReference>
<feature type="non-terminal residue" evidence="1">
    <location>
        <position position="58"/>
    </location>
</feature>
<comment type="caution">
    <text evidence="1">The sequence shown here is derived from an EMBL/GenBank/DDBJ whole genome shotgun (WGS) entry which is preliminary data.</text>
</comment>
<reference evidence="1 2" key="1">
    <citation type="journal article" date="2013" name="PLoS Pathog.">
        <title>Genomic analysis of the Kiwifruit pathogen Pseudomonas syringae pv. actinidiae provides insight into the origins of an emergent plant disease.</title>
        <authorList>
            <person name="McCann H.C."/>
            <person name="Rikkerink E.H."/>
            <person name="Bertels F."/>
            <person name="Fiers M."/>
            <person name="Lu A."/>
            <person name="Rees-George J."/>
            <person name="Andersen M.T."/>
            <person name="Gleave A.P."/>
            <person name="Haubold B."/>
            <person name="Wohlers M.W."/>
            <person name="Guttman D.S."/>
            <person name="Wang P.W."/>
            <person name="Straub C."/>
            <person name="Vanneste J.L."/>
            <person name="Rainey P.B."/>
            <person name="Templeton M.D."/>
        </authorList>
    </citation>
    <scope>NUCLEOTIDE SEQUENCE [LARGE SCALE GENOMIC DNA]</scope>
    <source>
        <strain evidence="1 2">ICMP 18807</strain>
    </source>
</reference>
<organism evidence="1 2">
    <name type="scientific">Pseudomonas syringae pv. actinidiae ICMP 18807</name>
    <dbReference type="NCBI Taxonomy" id="1194404"/>
    <lineage>
        <taxon>Bacteria</taxon>
        <taxon>Pseudomonadati</taxon>
        <taxon>Pseudomonadota</taxon>
        <taxon>Gammaproteobacteria</taxon>
        <taxon>Pseudomonadales</taxon>
        <taxon>Pseudomonadaceae</taxon>
        <taxon>Pseudomonas</taxon>
        <taxon>Pseudomonas syringae</taxon>
    </lineage>
</organism>